<dbReference type="SUPFAM" id="SSF55781">
    <property type="entry name" value="GAF domain-like"/>
    <property type="match status" value="1"/>
</dbReference>
<proteinExistence type="predicted"/>
<name>A0AA97FA81_9EURY</name>
<dbReference type="Proteomes" id="UP001301797">
    <property type="component" value="Chromosome"/>
</dbReference>
<dbReference type="InterPro" id="IPR003018">
    <property type="entry name" value="GAF"/>
</dbReference>
<dbReference type="Pfam" id="PF08448">
    <property type="entry name" value="PAS_4"/>
    <property type="match status" value="1"/>
</dbReference>
<dbReference type="GeneID" id="85228783"/>
<gene>
    <name evidence="2" type="ORF">F1737_01395</name>
</gene>
<dbReference type="KEGG" id="mefw:F1737_01395"/>
<dbReference type="SUPFAM" id="SSF55785">
    <property type="entry name" value="PYP-like sensor domain (PAS domain)"/>
    <property type="match status" value="3"/>
</dbReference>
<dbReference type="InterPro" id="IPR000014">
    <property type="entry name" value="PAS"/>
</dbReference>
<dbReference type="EMBL" id="CP043875">
    <property type="protein sequence ID" value="WOF15427.1"/>
    <property type="molecule type" value="Genomic_DNA"/>
</dbReference>
<dbReference type="InterPro" id="IPR052155">
    <property type="entry name" value="Biofilm_reg_signaling"/>
</dbReference>
<dbReference type="CDD" id="cd00130">
    <property type="entry name" value="PAS"/>
    <property type="match status" value="3"/>
</dbReference>
<dbReference type="PROSITE" id="PS50112">
    <property type="entry name" value="PAS"/>
    <property type="match status" value="2"/>
</dbReference>
<dbReference type="PANTHER" id="PTHR44757:SF2">
    <property type="entry name" value="BIOFILM ARCHITECTURE MAINTENANCE PROTEIN MBAA"/>
    <property type="match status" value="1"/>
</dbReference>
<feature type="domain" description="PAS" evidence="1">
    <location>
        <begin position="541"/>
        <end position="583"/>
    </location>
</feature>
<evidence type="ECO:0000313" key="2">
    <source>
        <dbReference type="EMBL" id="WOF15427.1"/>
    </source>
</evidence>
<dbReference type="NCBIfam" id="TIGR00229">
    <property type="entry name" value="sensory_box"/>
    <property type="match status" value="3"/>
</dbReference>
<organism evidence="2 3">
    <name type="scientific">Methanochimaera problematica</name>
    <dbReference type="NCBI Taxonomy" id="2609417"/>
    <lineage>
        <taxon>Archaea</taxon>
        <taxon>Methanobacteriati</taxon>
        <taxon>Methanobacteriota</taxon>
        <taxon>Stenosarchaea group</taxon>
        <taxon>Methanomicrobia</taxon>
        <taxon>Methanomicrobiales</taxon>
        <taxon>Methanomicrobiaceae</taxon>
        <taxon>Methanochimaera</taxon>
    </lineage>
</organism>
<dbReference type="Pfam" id="PF01590">
    <property type="entry name" value="GAF"/>
    <property type="match status" value="1"/>
</dbReference>
<dbReference type="SMART" id="SM00091">
    <property type="entry name" value="PAS"/>
    <property type="match status" value="3"/>
</dbReference>
<sequence length="651" mass="75104">MDSDKKRILNTEKYIRQSDIFNITTAIHDEYAIDEINSEFFDVIVYFTSENSDPEMILDEISSENSLFILVTENEFSYQVPETKKCKIVELTAGKLNDIDFSDFIEHSVSLYKIERALLLNSKKNKLFFENAPVSNVILDNSGAIIASNKNWKKISGYTDQDINGNLFSGLLSDNDRETFNKFLNNVTKEKKENKIELKIKRKNKQEISSIIYAAPLPYQKEKSGQILFSIIDITLKNASHQGLINKMRIFDALGSSINYLTKTNSIHQDLNNILRIIGVSLDSCRVSLFKTDSGGFIKKYEWTSKNYDFLPDSEILIKEIAENCDEEPISDKLTSEPFSIYIDDKTDNPNNEILKRNEISSFISIPLNINNEFRGFLKVDICNERKEWNQEEIDALTVSSDIIGLILGLKHFELKSRRILDGFVDAVAIIEDDGNIKYANEKAREIFSIYNNYPEKENIKDIFPETISKKLTANIKETLKSGKTISNEFHILKNNSDLWMNIIIQKNQHSKIKQNIILYGRDITEKKIFENRLLLTQLSVETFPDFVYYADEPGNIVYSNKAACLFGGYSKDEILEKDIYDLDGSFTTDTWKKHWNRLKKEKNIILNSKHKKSTGESYPVEIAYSFVKMGTSEFLCMYARNRSDEENKKP</sequence>
<evidence type="ECO:0000313" key="3">
    <source>
        <dbReference type="Proteomes" id="UP001301797"/>
    </source>
</evidence>
<dbReference type="Pfam" id="PF13426">
    <property type="entry name" value="PAS_9"/>
    <property type="match status" value="1"/>
</dbReference>
<reference evidence="2 3" key="1">
    <citation type="submission" date="2019-09" db="EMBL/GenBank/DDBJ databases">
        <title>The complete genome of Methanoplanus sp. FWC-SCC4.</title>
        <authorList>
            <person name="Chen S.-C."/>
            <person name="Zhou Y.-Z."/>
            <person name="Lai M.-C."/>
        </authorList>
    </citation>
    <scope>NUCLEOTIDE SEQUENCE [LARGE SCALE GENOMIC DNA]</scope>
    <source>
        <strain evidence="2 3">FWC-SCC4</strain>
    </source>
</reference>
<keyword evidence="3" id="KW-1185">Reference proteome</keyword>
<dbReference type="InterPro" id="IPR013767">
    <property type="entry name" value="PAS_fold"/>
</dbReference>
<dbReference type="Gene3D" id="3.30.450.20">
    <property type="entry name" value="PAS domain"/>
    <property type="match status" value="3"/>
</dbReference>
<dbReference type="RefSeq" id="WP_317136998.1">
    <property type="nucleotide sequence ID" value="NZ_CP043875.1"/>
</dbReference>
<protein>
    <submittedName>
        <fullName evidence="2">PAS domain S-box protein</fullName>
    </submittedName>
</protein>
<dbReference type="PANTHER" id="PTHR44757">
    <property type="entry name" value="DIGUANYLATE CYCLASE DGCP"/>
    <property type="match status" value="1"/>
</dbReference>
<dbReference type="GO" id="GO:0006355">
    <property type="term" value="P:regulation of DNA-templated transcription"/>
    <property type="evidence" value="ECO:0007669"/>
    <property type="project" value="InterPro"/>
</dbReference>
<dbReference type="InterPro" id="IPR013656">
    <property type="entry name" value="PAS_4"/>
</dbReference>
<accession>A0AA97FA81</accession>
<dbReference type="InterPro" id="IPR035965">
    <property type="entry name" value="PAS-like_dom_sf"/>
</dbReference>
<dbReference type="Pfam" id="PF00989">
    <property type="entry name" value="PAS"/>
    <property type="match status" value="1"/>
</dbReference>
<dbReference type="Gene3D" id="3.30.450.40">
    <property type="match status" value="1"/>
</dbReference>
<evidence type="ECO:0000259" key="1">
    <source>
        <dbReference type="PROSITE" id="PS50112"/>
    </source>
</evidence>
<feature type="domain" description="PAS" evidence="1">
    <location>
        <begin position="121"/>
        <end position="191"/>
    </location>
</feature>
<dbReference type="AlphaFoldDB" id="A0AA97FA81"/>
<dbReference type="InterPro" id="IPR029016">
    <property type="entry name" value="GAF-like_dom_sf"/>
</dbReference>